<dbReference type="AlphaFoldDB" id="A0A5K8AKF5"/>
<protein>
    <recommendedName>
        <fullName evidence="3">DUF2262 domain-containing protein</fullName>
    </recommendedName>
</protein>
<keyword evidence="2" id="KW-1185">Reference proteome</keyword>
<accession>A0A5K8AKF5</accession>
<proteinExistence type="predicted"/>
<dbReference type="RefSeq" id="WP_162459214.1">
    <property type="nucleotide sequence ID" value="NZ_AP021879.1"/>
</dbReference>
<dbReference type="EMBL" id="AP021879">
    <property type="protein sequence ID" value="BBO93171.1"/>
    <property type="molecule type" value="Genomic_DNA"/>
</dbReference>
<reference evidence="1 2" key="1">
    <citation type="submission" date="2019-11" db="EMBL/GenBank/DDBJ databases">
        <title>Comparative genomics of hydrocarbon-degrading Desulfosarcina strains.</title>
        <authorList>
            <person name="Watanabe M."/>
            <person name="Kojima H."/>
            <person name="Fukui M."/>
        </authorList>
    </citation>
    <scope>NUCLEOTIDE SEQUENCE [LARGE SCALE GENOMIC DNA]</scope>
    <source>
        <strain evidence="2">oXyS1</strain>
    </source>
</reference>
<evidence type="ECO:0000313" key="2">
    <source>
        <dbReference type="Proteomes" id="UP000422108"/>
    </source>
</evidence>
<dbReference type="Proteomes" id="UP000422108">
    <property type="component" value="Chromosome"/>
</dbReference>
<gene>
    <name evidence="1" type="ORF">DSCOOX_63510</name>
</gene>
<organism evidence="1 2">
    <name type="scientific">Desulfosarcina ovata subsp. ovata</name>
    <dbReference type="NCBI Taxonomy" id="2752305"/>
    <lineage>
        <taxon>Bacteria</taxon>
        <taxon>Pseudomonadati</taxon>
        <taxon>Thermodesulfobacteriota</taxon>
        <taxon>Desulfobacteria</taxon>
        <taxon>Desulfobacterales</taxon>
        <taxon>Desulfosarcinaceae</taxon>
        <taxon>Desulfosarcina</taxon>
    </lineage>
</organism>
<name>A0A5K8AKF5_9BACT</name>
<sequence>MLSIFKKFFGKIPQSLTIEDSDFGIIQYVEPVKEYPYGYWQMDDKWKVDFQKEPLCSAGIPGDESGPFESARKFILEKKNSPSLIWGICDSALREFIDEFIKDVKYSEPKDIFYISCISMDSDKNDPQGWEVCFDTKDEYRWINFCLQIEGNNIVSNTIST</sequence>
<evidence type="ECO:0008006" key="3">
    <source>
        <dbReference type="Google" id="ProtNLM"/>
    </source>
</evidence>
<evidence type="ECO:0000313" key="1">
    <source>
        <dbReference type="EMBL" id="BBO93171.1"/>
    </source>
</evidence>